<dbReference type="OMA" id="QPQSNEG"/>
<dbReference type="EC" id="2.1.2.9" evidence="2"/>
<dbReference type="InterPro" id="IPR005793">
    <property type="entry name" value="Formyl_trans_C"/>
</dbReference>
<dbReference type="SUPFAM" id="SSF53328">
    <property type="entry name" value="Formyltransferase"/>
    <property type="match status" value="1"/>
</dbReference>
<name>V3ZEY7_LOTGI</name>
<dbReference type="Pfam" id="PF02911">
    <property type="entry name" value="Formyl_trans_C"/>
    <property type="match status" value="1"/>
</dbReference>
<feature type="domain" description="Formyl transferase N-terminal" evidence="5">
    <location>
        <begin position="100"/>
        <end position="206"/>
    </location>
</feature>
<keyword evidence="3" id="KW-0808">Transferase</keyword>
<dbReference type="KEGG" id="lgi:LOTGIDRAFT_164740"/>
<keyword evidence="4" id="KW-0648">Protein biosynthesis</keyword>
<evidence type="ECO:0000313" key="7">
    <source>
        <dbReference type="EMBL" id="ESO89718.1"/>
    </source>
</evidence>
<evidence type="ECO:0000259" key="6">
    <source>
        <dbReference type="Pfam" id="PF02911"/>
    </source>
</evidence>
<dbReference type="AlphaFoldDB" id="V3ZEY7"/>
<dbReference type="HOGENOM" id="CLU_033347_0_0_1"/>
<dbReference type="PANTHER" id="PTHR11138">
    <property type="entry name" value="METHIONYL-TRNA FORMYLTRANSFERASE"/>
    <property type="match status" value="1"/>
</dbReference>
<sequence length="348" mass="39422">MKIQLIASSSCKIIKSLCTHRYTPHQLYCTENNIASKPPWNILFFGSDKFALETLQLLNENRINNEHQLVKNIEVVATQRTDIRKYAVEKKLKVHDWPVTVNAGQYDVGVLVSFGHLIPAALINSFPYGILNVHASLLPRWRGPAPIVHTILNNDKYTGVTIMKIKPKHFDTGEILLQKKIAVPEKVTYPYLHDVLAKEGASLLVDSLKDLPNLIKQDLKPDLEVTQAKKIKESFGNLNWNDTCENIYTVYRTLLSLKPVYTKLNGLKVYLFDMIDPTLTKDHIQKEKFEALPVGTVRWAKQGNVLLVKCKDGLVGFKGIQVKKKSLPSVFYGLYLKGKDHVAFDSDS</sequence>
<dbReference type="InterPro" id="IPR002376">
    <property type="entry name" value="Formyl_transf_N"/>
</dbReference>
<comment type="similarity">
    <text evidence="1">Belongs to the Fmt family.</text>
</comment>
<feature type="domain" description="Formyl transferase C-terminal" evidence="6">
    <location>
        <begin position="230"/>
        <end position="325"/>
    </location>
</feature>
<keyword evidence="8" id="KW-1185">Reference proteome</keyword>
<reference evidence="7 8" key="1">
    <citation type="journal article" date="2013" name="Nature">
        <title>Insights into bilaterian evolution from three spiralian genomes.</title>
        <authorList>
            <person name="Simakov O."/>
            <person name="Marletaz F."/>
            <person name="Cho S.J."/>
            <person name="Edsinger-Gonzales E."/>
            <person name="Havlak P."/>
            <person name="Hellsten U."/>
            <person name="Kuo D.H."/>
            <person name="Larsson T."/>
            <person name="Lv J."/>
            <person name="Arendt D."/>
            <person name="Savage R."/>
            <person name="Osoegawa K."/>
            <person name="de Jong P."/>
            <person name="Grimwood J."/>
            <person name="Chapman J.A."/>
            <person name="Shapiro H."/>
            <person name="Aerts A."/>
            <person name="Otillar R.P."/>
            <person name="Terry A.Y."/>
            <person name="Boore J.L."/>
            <person name="Grigoriev I.V."/>
            <person name="Lindberg D.R."/>
            <person name="Seaver E.C."/>
            <person name="Weisblat D.A."/>
            <person name="Putnam N.H."/>
            <person name="Rokhsar D.S."/>
        </authorList>
    </citation>
    <scope>NUCLEOTIDE SEQUENCE [LARGE SCALE GENOMIC DNA]</scope>
</reference>
<dbReference type="EMBL" id="KB202544">
    <property type="protein sequence ID" value="ESO89718.1"/>
    <property type="molecule type" value="Genomic_DNA"/>
</dbReference>
<evidence type="ECO:0000256" key="3">
    <source>
        <dbReference type="ARBA" id="ARBA00022679"/>
    </source>
</evidence>
<dbReference type="OrthoDB" id="10268103at2759"/>
<protein>
    <recommendedName>
        <fullName evidence="2">methionyl-tRNA formyltransferase</fullName>
        <ecNumber evidence="2">2.1.2.9</ecNumber>
    </recommendedName>
</protein>
<dbReference type="Proteomes" id="UP000030746">
    <property type="component" value="Unassembled WGS sequence"/>
</dbReference>
<organism evidence="7 8">
    <name type="scientific">Lottia gigantea</name>
    <name type="common">Giant owl limpet</name>
    <dbReference type="NCBI Taxonomy" id="225164"/>
    <lineage>
        <taxon>Eukaryota</taxon>
        <taxon>Metazoa</taxon>
        <taxon>Spiralia</taxon>
        <taxon>Lophotrochozoa</taxon>
        <taxon>Mollusca</taxon>
        <taxon>Gastropoda</taxon>
        <taxon>Patellogastropoda</taxon>
        <taxon>Lottioidea</taxon>
        <taxon>Lottiidae</taxon>
        <taxon>Lottia</taxon>
    </lineage>
</organism>
<gene>
    <name evidence="7" type="ORF">LOTGIDRAFT_164740</name>
</gene>
<dbReference type="RefSeq" id="XP_009059512.1">
    <property type="nucleotide sequence ID" value="XM_009061264.1"/>
</dbReference>
<dbReference type="STRING" id="225164.V3ZEY7"/>
<accession>V3ZEY7</accession>
<dbReference type="CDD" id="cd08646">
    <property type="entry name" value="FMT_core_Met-tRNA-FMT_N"/>
    <property type="match status" value="1"/>
</dbReference>
<dbReference type="InterPro" id="IPR041711">
    <property type="entry name" value="Met-tRNA-FMT_N"/>
</dbReference>
<dbReference type="PANTHER" id="PTHR11138:SF5">
    <property type="entry name" value="METHIONYL-TRNA FORMYLTRANSFERASE, MITOCHONDRIAL"/>
    <property type="match status" value="1"/>
</dbReference>
<dbReference type="Pfam" id="PF00551">
    <property type="entry name" value="Formyl_trans_N"/>
    <property type="match status" value="1"/>
</dbReference>
<dbReference type="GO" id="GO:0005739">
    <property type="term" value="C:mitochondrion"/>
    <property type="evidence" value="ECO:0007669"/>
    <property type="project" value="TreeGrafter"/>
</dbReference>
<dbReference type="GO" id="GO:0004479">
    <property type="term" value="F:methionyl-tRNA formyltransferase activity"/>
    <property type="evidence" value="ECO:0007669"/>
    <property type="project" value="UniProtKB-EC"/>
</dbReference>
<dbReference type="Gene3D" id="3.40.50.12230">
    <property type="match status" value="1"/>
</dbReference>
<dbReference type="InterPro" id="IPR036477">
    <property type="entry name" value="Formyl_transf_N_sf"/>
</dbReference>
<dbReference type="GeneID" id="20239824"/>
<dbReference type="CTD" id="20239824"/>
<proteinExistence type="inferred from homology"/>
<evidence type="ECO:0000256" key="1">
    <source>
        <dbReference type="ARBA" id="ARBA00010699"/>
    </source>
</evidence>
<evidence type="ECO:0000313" key="8">
    <source>
        <dbReference type="Proteomes" id="UP000030746"/>
    </source>
</evidence>
<evidence type="ECO:0000259" key="5">
    <source>
        <dbReference type="Pfam" id="PF00551"/>
    </source>
</evidence>
<evidence type="ECO:0000256" key="2">
    <source>
        <dbReference type="ARBA" id="ARBA00012261"/>
    </source>
</evidence>
<evidence type="ECO:0000256" key="4">
    <source>
        <dbReference type="ARBA" id="ARBA00022917"/>
    </source>
</evidence>